<comment type="cofactor">
    <cofactor evidence="1">
        <name>Mn(2+)</name>
        <dbReference type="ChEBI" id="CHEBI:29035"/>
    </cofactor>
</comment>
<evidence type="ECO:0000256" key="6">
    <source>
        <dbReference type="ARBA" id="ARBA00022598"/>
    </source>
</evidence>
<dbReference type="EMBL" id="CP020472">
    <property type="protein sequence ID" value="ARD21936.1"/>
    <property type="molecule type" value="Genomic_DNA"/>
</dbReference>
<protein>
    <recommendedName>
        <fullName evidence="16">D-alanine--D-alanine ligase</fullName>
        <ecNumber evidence="16">6.3.2.4</ecNumber>
    </recommendedName>
    <alternativeName>
        <fullName evidence="16">D-Ala-D-Ala ligase</fullName>
    </alternativeName>
    <alternativeName>
        <fullName evidence="16">D-alanylalanine synthetase</fullName>
    </alternativeName>
</protein>
<evidence type="ECO:0000256" key="17">
    <source>
        <dbReference type="PROSITE-ProRule" id="PRU00409"/>
    </source>
</evidence>
<evidence type="ECO:0000256" key="2">
    <source>
        <dbReference type="ARBA" id="ARBA00001946"/>
    </source>
</evidence>
<evidence type="ECO:0000256" key="13">
    <source>
        <dbReference type="ARBA" id="ARBA00023211"/>
    </source>
</evidence>
<evidence type="ECO:0000256" key="14">
    <source>
        <dbReference type="ARBA" id="ARBA00023316"/>
    </source>
</evidence>
<evidence type="ECO:0000313" key="19">
    <source>
        <dbReference type="EMBL" id="ARD21936.1"/>
    </source>
</evidence>
<evidence type="ECO:0000259" key="18">
    <source>
        <dbReference type="PROSITE" id="PS50975"/>
    </source>
</evidence>
<dbReference type="InterPro" id="IPR013815">
    <property type="entry name" value="ATP_grasp_subdomain_1"/>
</dbReference>
<dbReference type="Gene3D" id="3.30.1490.20">
    <property type="entry name" value="ATP-grasp fold, A domain"/>
    <property type="match status" value="1"/>
</dbReference>
<dbReference type="InterPro" id="IPR016185">
    <property type="entry name" value="PreATP-grasp_dom_sf"/>
</dbReference>
<keyword evidence="7" id="KW-0479">Metal-binding</keyword>
<comment type="function">
    <text evidence="3 16">Cell wall formation.</text>
</comment>
<dbReference type="NCBIfam" id="NF002527">
    <property type="entry name" value="PRK01966.1-3"/>
    <property type="match status" value="1"/>
</dbReference>
<keyword evidence="13" id="KW-0464">Manganese</keyword>
<dbReference type="PROSITE" id="PS00843">
    <property type="entry name" value="DALA_DALA_LIGASE_1"/>
    <property type="match status" value="1"/>
</dbReference>
<dbReference type="InterPro" id="IPR011761">
    <property type="entry name" value="ATP-grasp"/>
</dbReference>
<dbReference type="InterPro" id="IPR011095">
    <property type="entry name" value="Dala_Dala_lig_C"/>
</dbReference>
<keyword evidence="10" id="KW-0460">Magnesium</keyword>
<dbReference type="SUPFAM" id="SSF56059">
    <property type="entry name" value="Glutathione synthetase ATP-binding domain-like"/>
    <property type="match status" value="1"/>
</dbReference>
<evidence type="ECO:0000256" key="11">
    <source>
        <dbReference type="ARBA" id="ARBA00022960"/>
    </source>
</evidence>
<keyword evidence="16" id="KW-0963">Cytoplasm</keyword>
<dbReference type="GO" id="GO:0016874">
    <property type="term" value="F:ligase activity"/>
    <property type="evidence" value="ECO:0007669"/>
    <property type="project" value="UniProtKB-KW"/>
</dbReference>
<organism evidence="19 20">
    <name type="scientific">Shewanella japonica</name>
    <dbReference type="NCBI Taxonomy" id="93973"/>
    <lineage>
        <taxon>Bacteria</taxon>
        <taxon>Pseudomonadati</taxon>
        <taxon>Pseudomonadota</taxon>
        <taxon>Gammaproteobacteria</taxon>
        <taxon>Alteromonadales</taxon>
        <taxon>Shewanellaceae</taxon>
        <taxon>Shewanella</taxon>
    </lineage>
</organism>
<evidence type="ECO:0000256" key="12">
    <source>
        <dbReference type="ARBA" id="ARBA00022984"/>
    </source>
</evidence>
<name>A0ABN4YC06_9GAMM</name>
<dbReference type="InterPro" id="IPR000291">
    <property type="entry name" value="D-Ala_lig_Van_CS"/>
</dbReference>
<comment type="pathway">
    <text evidence="4 16">Cell wall biogenesis; peptidoglycan biosynthesis.</text>
</comment>
<evidence type="ECO:0000256" key="7">
    <source>
        <dbReference type="ARBA" id="ARBA00022723"/>
    </source>
</evidence>
<dbReference type="HAMAP" id="MF_00047">
    <property type="entry name" value="Dala_Dala_lig"/>
    <property type="match status" value="1"/>
</dbReference>
<dbReference type="Pfam" id="PF01820">
    <property type="entry name" value="Dala_Dala_lig_N"/>
    <property type="match status" value="1"/>
</dbReference>
<keyword evidence="8 17" id="KW-0547">Nucleotide-binding</keyword>
<dbReference type="Gene3D" id="3.40.50.20">
    <property type="match status" value="1"/>
</dbReference>
<evidence type="ECO:0000313" key="20">
    <source>
        <dbReference type="Proteomes" id="UP000191820"/>
    </source>
</evidence>
<proteinExistence type="inferred from homology"/>
<accession>A0ABN4YC06</accession>
<feature type="domain" description="ATP-grasp" evidence="18">
    <location>
        <begin position="124"/>
        <end position="330"/>
    </location>
</feature>
<dbReference type="RefSeq" id="WP_080915455.1">
    <property type="nucleotide sequence ID" value="NZ_CP020472.1"/>
</dbReference>
<evidence type="ECO:0000256" key="9">
    <source>
        <dbReference type="ARBA" id="ARBA00022840"/>
    </source>
</evidence>
<evidence type="ECO:0000256" key="5">
    <source>
        <dbReference type="ARBA" id="ARBA00010871"/>
    </source>
</evidence>
<keyword evidence="9 17" id="KW-0067">ATP-binding</keyword>
<comment type="catalytic activity">
    <reaction evidence="15 16">
        <text>2 D-alanine + ATP = D-alanyl-D-alanine + ADP + phosphate + H(+)</text>
        <dbReference type="Rhea" id="RHEA:11224"/>
        <dbReference type="ChEBI" id="CHEBI:15378"/>
        <dbReference type="ChEBI" id="CHEBI:30616"/>
        <dbReference type="ChEBI" id="CHEBI:43474"/>
        <dbReference type="ChEBI" id="CHEBI:57416"/>
        <dbReference type="ChEBI" id="CHEBI:57822"/>
        <dbReference type="ChEBI" id="CHEBI:456216"/>
        <dbReference type="EC" id="6.3.2.4"/>
    </reaction>
</comment>
<dbReference type="PROSITE" id="PS00844">
    <property type="entry name" value="DALA_DALA_LIGASE_2"/>
    <property type="match status" value="1"/>
</dbReference>
<comment type="subcellular location">
    <subcellularLocation>
        <location evidence="16">Cytoplasm</location>
    </subcellularLocation>
</comment>
<keyword evidence="20" id="KW-1185">Reference proteome</keyword>
<evidence type="ECO:0000256" key="16">
    <source>
        <dbReference type="HAMAP-Rule" id="MF_00047"/>
    </source>
</evidence>
<evidence type="ECO:0000256" key="15">
    <source>
        <dbReference type="ARBA" id="ARBA00047614"/>
    </source>
</evidence>
<evidence type="ECO:0000256" key="4">
    <source>
        <dbReference type="ARBA" id="ARBA00004752"/>
    </source>
</evidence>
<dbReference type="EC" id="6.3.2.4" evidence="16"/>
<dbReference type="PIRSF" id="PIRSF039102">
    <property type="entry name" value="Ddl/VanB"/>
    <property type="match status" value="1"/>
</dbReference>
<dbReference type="SUPFAM" id="SSF52440">
    <property type="entry name" value="PreATP-grasp domain"/>
    <property type="match status" value="1"/>
</dbReference>
<comment type="cofactor">
    <cofactor evidence="2">
        <name>Mg(2+)</name>
        <dbReference type="ChEBI" id="CHEBI:18420"/>
    </cofactor>
</comment>
<dbReference type="PROSITE" id="PS50975">
    <property type="entry name" value="ATP_GRASP"/>
    <property type="match status" value="1"/>
</dbReference>
<dbReference type="Proteomes" id="UP000191820">
    <property type="component" value="Chromosome"/>
</dbReference>
<gene>
    <name evidence="16" type="primary">ddl</name>
    <name evidence="19" type="ORF">SJ2017_1623</name>
</gene>
<dbReference type="PANTHER" id="PTHR23132">
    <property type="entry name" value="D-ALANINE--D-ALANINE LIGASE"/>
    <property type="match status" value="1"/>
</dbReference>
<comment type="similarity">
    <text evidence="5 16">Belongs to the D-alanine--D-alanine ligase family.</text>
</comment>
<dbReference type="NCBIfam" id="NF002528">
    <property type="entry name" value="PRK01966.1-4"/>
    <property type="match status" value="1"/>
</dbReference>
<keyword evidence="12 16" id="KW-0573">Peptidoglycan synthesis</keyword>
<dbReference type="Gene3D" id="3.30.470.20">
    <property type="entry name" value="ATP-grasp fold, B domain"/>
    <property type="match status" value="1"/>
</dbReference>
<dbReference type="InterPro" id="IPR011127">
    <property type="entry name" value="Dala_Dala_lig_N"/>
</dbReference>
<dbReference type="Pfam" id="PF07478">
    <property type="entry name" value="Dala_Dala_lig_C"/>
    <property type="match status" value="1"/>
</dbReference>
<keyword evidence="14 16" id="KW-0961">Cell wall biogenesis/degradation</keyword>
<dbReference type="PANTHER" id="PTHR23132:SF25">
    <property type="entry name" value="D-ALANINE--D-ALANINE LIGASE A"/>
    <property type="match status" value="1"/>
</dbReference>
<dbReference type="NCBIfam" id="TIGR01205">
    <property type="entry name" value="D_ala_D_alaTIGR"/>
    <property type="match status" value="1"/>
</dbReference>
<keyword evidence="11 16" id="KW-0133">Cell shape</keyword>
<evidence type="ECO:0000256" key="10">
    <source>
        <dbReference type="ARBA" id="ARBA00022842"/>
    </source>
</evidence>
<reference evidence="19 20" key="1">
    <citation type="submission" date="2017-03" db="EMBL/GenBank/DDBJ databases">
        <title>Genome sequencing of Shewanella japonica KCTC 22435.</title>
        <authorList>
            <person name="Kim K.M."/>
        </authorList>
    </citation>
    <scope>NUCLEOTIDE SEQUENCE [LARGE SCALE GENOMIC DNA]</scope>
    <source>
        <strain evidence="19 20">KCTC 22435</strain>
    </source>
</reference>
<dbReference type="InterPro" id="IPR005905">
    <property type="entry name" value="D_ala_D_ala"/>
</dbReference>
<keyword evidence="6 16" id="KW-0436">Ligase</keyword>
<sequence length="340" mass="37978">MTTFNVLLICGGGSAEHDVSVLSANFFESSLLQSNKINLLRVELDSNGHYFDSEGNSCELTNRREVRFDNDVKTPWTVDYVIPCIHGFPGETGDIQSYFNLIQLPYFGCESEASSNCFNKITAKMWFSALGIPNTPYIFLNDYNQSAIEQTQAALSKWGSVFVKAASQGSSVGCYKVDSQEQIAQVLKDAFSFAPSVVVEKTIIARELEVAVYEYLGKVIATLPGEIICADNTFYTFDEKYNASSKARTDVVAGNLSQQNIDKIREYALKAFTGMKLRHLSRIDFFLTDDGEILLNEINTFPGSTPISMFPKMMQNHGENFTDYLVDNIETQLTSLNTIR</sequence>
<evidence type="ECO:0000256" key="3">
    <source>
        <dbReference type="ARBA" id="ARBA00003921"/>
    </source>
</evidence>
<evidence type="ECO:0000256" key="1">
    <source>
        <dbReference type="ARBA" id="ARBA00001936"/>
    </source>
</evidence>
<evidence type="ECO:0000256" key="8">
    <source>
        <dbReference type="ARBA" id="ARBA00022741"/>
    </source>
</evidence>